<evidence type="ECO:0000256" key="1">
    <source>
        <dbReference type="SAM" id="MobiDB-lite"/>
    </source>
</evidence>
<dbReference type="RefSeq" id="WP_012544433.1">
    <property type="nucleotide sequence ID" value="NC_011295.1"/>
</dbReference>
<organism evidence="2 3">
    <name type="scientific">Coprothermobacter proteolyticus (strain ATCC 35245 / DSM 5265 / OCM 4 / BT)</name>
    <dbReference type="NCBI Taxonomy" id="309798"/>
    <lineage>
        <taxon>Bacteria</taxon>
        <taxon>Pseudomonadati</taxon>
        <taxon>Coprothermobacterota</taxon>
        <taxon>Coprothermobacteria</taxon>
        <taxon>Coprothermobacterales</taxon>
        <taxon>Coprothermobacteraceae</taxon>
        <taxon>Coprothermobacter</taxon>
    </lineage>
</organism>
<reference evidence="3" key="1">
    <citation type="submission" date="2008-08" db="EMBL/GenBank/DDBJ databases">
        <title>The complete genome sequence of Coprothermobacter proteolyticus strain ATCC 5245 / DSM 5265 / BT.</title>
        <authorList>
            <person name="Dodson R.J."/>
            <person name="Durkin A.S."/>
            <person name="Wu M."/>
            <person name="Eisen J."/>
            <person name="Sutton G."/>
        </authorList>
    </citation>
    <scope>NUCLEOTIDE SEQUENCE [LARGE SCALE GENOMIC DNA]</scope>
    <source>
        <strain evidence="3">ATCC 35245 / DSM 5265 / OCM 4 / BT</strain>
    </source>
</reference>
<sequence>MRRKMKGFTLLEVVIALVIVAILAAGTLPALSNINKQSFQTEIDLNLPSVGQAALNGQSSATSLYADLTDTTTRSVSLLTNELVKHSATVSSKGYTYAIDTLYADVGVGLGSLGAGSPFKEGDTASHEDTSTTPVIITPTTTHTEPTLGSANLLDWEVCSDKDNQNEDEHTYGPGYVQVNSNGDGFIDYGLTFPVQSSASDDNYVIVAIPGNTKLQKSCDKDCKHVDWSFVAFLNKTTTSSIENKVCKPKSNENGIAKLLSTSTSIQETELTATESGQGNGGSYYFPNGTASTASIIYKYKFVAKIEKKLYWSMHFVIKFMDGTPLQNQWVRIYIPNSSGEVTTEIPAVIGEETATTTTYGRAKIPVSYDAPSGLLAWDSITFDLSENASVTVKVKTDSMSDSEAYVFHATGPASQIKISLRQYNLPPEDLSITFYIAPIDNTKPATVNNVQVSYWTAATSP</sequence>
<dbReference type="Gene3D" id="3.30.700.10">
    <property type="entry name" value="Glycoprotein, Type 4 Pilin"/>
    <property type="match status" value="1"/>
</dbReference>
<dbReference type="Proteomes" id="UP000001732">
    <property type="component" value="Chromosome"/>
</dbReference>
<dbReference type="Pfam" id="PF07963">
    <property type="entry name" value="N_methyl"/>
    <property type="match status" value="1"/>
</dbReference>
<evidence type="ECO:0000313" key="2">
    <source>
        <dbReference type="EMBL" id="ACI17781.1"/>
    </source>
</evidence>
<feature type="region of interest" description="Disordered" evidence="1">
    <location>
        <begin position="120"/>
        <end position="142"/>
    </location>
</feature>
<proteinExistence type="predicted"/>
<name>B5Y6T5_COPPD</name>
<dbReference type="STRING" id="309798.COPRO5265_0112"/>
<gene>
    <name evidence="2" type="ordered locus">COPRO5265_0112</name>
</gene>
<dbReference type="AlphaFoldDB" id="B5Y6T5"/>
<protein>
    <submittedName>
        <fullName evidence="2">Prokaryotic N-methylation motif domain protein</fullName>
    </submittedName>
</protein>
<dbReference type="InterPro" id="IPR045584">
    <property type="entry name" value="Pilin-like"/>
</dbReference>
<dbReference type="EMBL" id="CP001145">
    <property type="protein sequence ID" value="ACI17781.1"/>
    <property type="molecule type" value="Genomic_DNA"/>
</dbReference>
<dbReference type="eggNOG" id="COG2165">
    <property type="taxonomic scope" value="Bacteria"/>
</dbReference>
<keyword evidence="3" id="KW-1185">Reference proteome</keyword>
<dbReference type="PROSITE" id="PS00409">
    <property type="entry name" value="PROKAR_NTER_METHYL"/>
    <property type="match status" value="1"/>
</dbReference>
<reference evidence="2 3" key="2">
    <citation type="journal article" date="2014" name="Genome Announc.">
        <title>Complete Genome Sequence of Coprothermobacter proteolyticus DSM 5265.</title>
        <authorList>
            <person name="Alexiev A."/>
            <person name="Coil D.A."/>
            <person name="Badger J.H."/>
            <person name="Enticknap J."/>
            <person name="Ward N."/>
            <person name="Robb F.T."/>
            <person name="Eisen J.A."/>
        </authorList>
    </citation>
    <scope>NUCLEOTIDE SEQUENCE [LARGE SCALE GENOMIC DNA]</scope>
    <source>
        <strain evidence="3">ATCC 35245 / DSM 5265 / OCM 4 / BT</strain>
    </source>
</reference>
<feature type="compositionally biased region" description="Basic and acidic residues" evidence="1">
    <location>
        <begin position="120"/>
        <end position="130"/>
    </location>
</feature>
<dbReference type="SUPFAM" id="SSF54523">
    <property type="entry name" value="Pili subunits"/>
    <property type="match status" value="1"/>
</dbReference>
<dbReference type="InterPro" id="IPR012902">
    <property type="entry name" value="N_methyl_site"/>
</dbReference>
<dbReference type="KEGG" id="cpo:COPRO5265_0112"/>
<dbReference type="NCBIfam" id="TIGR02532">
    <property type="entry name" value="IV_pilin_GFxxxE"/>
    <property type="match status" value="1"/>
</dbReference>
<accession>B5Y6T5</accession>
<evidence type="ECO:0000313" key="3">
    <source>
        <dbReference type="Proteomes" id="UP000001732"/>
    </source>
</evidence>
<feature type="compositionally biased region" description="Low complexity" evidence="1">
    <location>
        <begin position="131"/>
        <end position="142"/>
    </location>
</feature>